<dbReference type="AlphaFoldDB" id="A0A7G9YMH1"/>
<protein>
    <submittedName>
        <fullName evidence="2">Uncharacterized protein</fullName>
    </submittedName>
</protein>
<evidence type="ECO:0000313" key="1">
    <source>
        <dbReference type="EMBL" id="QNO48594.1"/>
    </source>
</evidence>
<reference evidence="2" key="1">
    <citation type="submission" date="2020-06" db="EMBL/GenBank/DDBJ databases">
        <title>Unique genomic features of the anaerobic methanotrophic archaea.</title>
        <authorList>
            <person name="Chadwick G.L."/>
            <person name="Skennerton C.T."/>
            <person name="Laso-Perez R."/>
            <person name="Leu A.O."/>
            <person name="Speth D.R."/>
            <person name="Yu H."/>
            <person name="Morgan-Lang C."/>
            <person name="Hatzenpichler R."/>
            <person name="Goudeau D."/>
            <person name="Malmstrom R."/>
            <person name="Brazelton W.J."/>
            <person name="Woyke T."/>
            <person name="Hallam S.J."/>
            <person name="Tyson G.W."/>
            <person name="Wegener G."/>
            <person name="Boetius A."/>
            <person name="Orphan V."/>
        </authorList>
    </citation>
    <scope>NUCLEOTIDE SEQUENCE</scope>
</reference>
<sequence>MIKRGQADAESSYNYLKLEKEMLEYLAKDESTADPILIRLAMLLSDLASYEPENATKS</sequence>
<name>A0A7G9YMH1_9EURY</name>
<evidence type="ECO:0000313" key="2">
    <source>
        <dbReference type="EMBL" id="QNO49205.1"/>
    </source>
</evidence>
<dbReference type="EMBL" id="MT631374">
    <property type="protein sequence ID" value="QNO49205.1"/>
    <property type="molecule type" value="Genomic_DNA"/>
</dbReference>
<gene>
    <name evidence="1" type="ORF">CJINKJJD_00027</name>
    <name evidence="2" type="ORF">DHJJDJHP_00012</name>
</gene>
<dbReference type="EMBL" id="MT631355">
    <property type="protein sequence ID" value="QNO48594.1"/>
    <property type="molecule type" value="Genomic_DNA"/>
</dbReference>
<accession>A0A7G9YMH1</accession>
<organism evidence="2">
    <name type="scientific">Candidatus Methanogaster sp. ANME-2c ERB4</name>
    <dbReference type="NCBI Taxonomy" id="2759911"/>
    <lineage>
        <taxon>Archaea</taxon>
        <taxon>Methanobacteriati</taxon>
        <taxon>Methanobacteriota</taxon>
        <taxon>Stenosarchaea group</taxon>
        <taxon>Methanomicrobia</taxon>
        <taxon>Methanosarcinales</taxon>
        <taxon>ANME-2 cluster</taxon>
        <taxon>Candidatus Methanogasteraceae</taxon>
        <taxon>Candidatus Methanogaster</taxon>
    </lineage>
</organism>
<proteinExistence type="predicted"/>